<accession>E2Q9B4</accession>
<feature type="compositionally biased region" description="Basic and acidic residues" evidence="1">
    <location>
        <begin position="1"/>
        <end position="12"/>
    </location>
</feature>
<evidence type="ECO:0000313" key="2">
    <source>
        <dbReference type="EMBL" id="EFG05534.1"/>
    </source>
</evidence>
<proteinExistence type="predicted"/>
<dbReference type="AlphaFoldDB" id="E2Q9B4"/>
<feature type="region of interest" description="Disordered" evidence="1">
    <location>
        <begin position="1"/>
        <end position="25"/>
    </location>
</feature>
<name>E2Q9B4_STRCL</name>
<gene>
    <name evidence="2" type="ORF">SCLAV_0458</name>
</gene>
<keyword evidence="3" id="KW-1185">Reference proteome</keyword>
<dbReference type="EMBL" id="CM000913">
    <property type="protein sequence ID" value="EFG05534.1"/>
    <property type="molecule type" value="Genomic_DNA"/>
</dbReference>
<reference evidence="2 3" key="1">
    <citation type="journal article" date="2010" name="Genome Biol. Evol.">
        <title>The sequence of a 1.8-mb bacterial linear plasmid reveals a rich evolutionary reservoir of secondary metabolic pathways.</title>
        <authorList>
            <person name="Medema M.H."/>
            <person name="Trefzer A."/>
            <person name="Kovalchuk A."/>
            <person name="van den Berg M."/>
            <person name="Mueller U."/>
            <person name="Heijne W."/>
            <person name="Wu L."/>
            <person name="Alam M.T."/>
            <person name="Ronning C.M."/>
            <person name="Nierman W.C."/>
            <person name="Bovenberg R.A.L."/>
            <person name="Breitling R."/>
            <person name="Takano E."/>
        </authorList>
    </citation>
    <scope>NUCLEOTIDE SEQUENCE [LARGE SCALE GENOMIC DNA]</scope>
    <source>
        <strain evidence="3">ATCC 27064 / DSM 738 / JCM 4710 / NBRC 13307 / NCIMB 12785 / NRRL 3585 / VKM Ac-602</strain>
    </source>
</reference>
<dbReference type="Proteomes" id="UP000002357">
    <property type="component" value="Chromosome"/>
</dbReference>
<sequence length="58" mass="5827">MSMRMRNADARGPRSGRAVRTDAGSHRSAGVWAGAVCRGGGMCPGGAPALDTTVADVP</sequence>
<evidence type="ECO:0000313" key="3">
    <source>
        <dbReference type="Proteomes" id="UP000002357"/>
    </source>
</evidence>
<organism evidence="2 3">
    <name type="scientific">Streptomyces clavuligerus</name>
    <dbReference type="NCBI Taxonomy" id="1901"/>
    <lineage>
        <taxon>Bacteria</taxon>
        <taxon>Bacillati</taxon>
        <taxon>Actinomycetota</taxon>
        <taxon>Actinomycetes</taxon>
        <taxon>Kitasatosporales</taxon>
        <taxon>Streptomycetaceae</taxon>
        <taxon>Streptomyces</taxon>
    </lineage>
</organism>
<protein>
    <submittedName>
        <fullName evidence="2">Uncharacterized protein</fullName>
    </submittedName>
</protein>
<evidence type="ECO:0000256" key="1">
    <source>
        <dbReference type="SAM" id="MobiDB-lite"/>
    </source>
</evidence>